<protein>
    <submittedName>
        <fullName evidence="2">Uncharacterized protein</fullName>
    </submittedName>
</protein>
<gene>
    <name evidence="2" type="ORF">J3R30DRAFT_2580836</name>
</gene>
<dbReference type="AlphaFoldDB" id="A0A9W9DPQ1"/>
<evidence type="ECO:0000313" key="2">
    <source>
        <dbReference type="EMBL" id="KAJ4480130.1"/>
    </source>
</evidence>
<feature type="region of interest" description="Disordered" evidence="1">
    <location>
        <begin position="127"/>
        <end position="155"/>
    </location>
</feature>
<dbReference type="EMBL" id="JAOTPV010000007">
    <property type="protein sequence ID" value="KAJ4480130.1"/>
    <property type="molecule type" value="Genomic_DNA"/>
</dbReference>
<keyword evidence="3" id="KW-1185">Reference proteome</keyword>
<evidence type="ECO:0000313" key="3">
    <source>
        <dbReference type="Proteomes" id="UP001150266"/>
    </source>
</evidence>
<organism evidence="2 3">
    <name type="scientific">Lentinula aciculospora</name>
    <dbReference type="NCBI Taxonomy" id="153920"/>
    <lineage>
        <taxon>Eukaryota</taxon>
        <taxon>Fungi</taxon>
        <taxon>Dikarya</taxon>
        <taxon>Basidiomycota</taxon>
        <taxon>Agaricomycotina</taxon>
        <taxon>Agaricomycetes</taxon>
        <taxon>Agaricomycetidae</taxon>
        <taxon>Agaricales</taxon>
        <taxon>Marasmiineae</taxon>
        <taxon>Omphalotaceae</taxon>
        <taxon>Lentinula</taxon>
    </lineage>
</organism>
<comment type="caution">
    <text evidence="2">The sequence shown here is derived from an EMBL/GenBank/DDBJ whole genome shotgun (WGS) entry which is preliminary data.</text>
</comment>
<sequence length="199" mass="21894">MFSSLCNMFHIDVDNCSRNPQDLESAFQALSLSRSSALRSRLEHTALHMEDLVIPGAFSFEDPPLTDSNKPLTMDNMAFLPTPPQAGHITMEELSLPIVPPITPSRTSFLDSSPQNLRNLVQNNQGTRTVKSDSSLSSQVTDRPTSMSIKPGMSQSSRLAASLVENQDPLKAPNMSRPIQVTERNLHICIVINTIYSGD</sequence>
<evidence type="ECO:0000256" key="1">
    <source>
        <dbReference type="SAM" id="MobiDB-lite"/>
    </source>
</evidence>
<dbReference type="Proteomes" id="UP001150266">
    <property type="component" value="Unassembled WGS sequence"/>
</dbReference>
<reference evidence="2" key="1">
    <citation type="submission" date="2022-08" db="EMBL/GenBank/DDBJ databases">
        <title>A Global Phylogenomic Analysis of the Shiitake Genus Lentinula.</title>
        <authorList>
            <consortium name="DOE Joint Genome Institute"/>
            <person name="Sierra-Patev S."/>
            <person name="Min B."/>
            <person name="Naranjo-Ortiz M."/>
            <person name="Looney B."/>
            <person name="Konkel Z."/>
            <person name="Slot J.C."/>
            <person name="Sakamoto Y."/>
            <person name="Steenwyk J.L."/>
            <person name="Rokas A."/>
            <person name="Carro J."/>
            <person name="Camarero S."/>
            <person name="Ferreira P."/>
            <person name="Molpeceres G."/>
            <person name="Ruiz-Duenas F.J."/>
            <person name="Serrano A."/>
            <person name="Henrissat B."/>
            <person name="Drula E."/>
            <person name="Hughes K.W."/>
            <person name="Mata J.L."/>
            <person name="Ishikawa N.K."/>
            <person name="Vargas-Isla R."/>
            <person name="Ushijima S."/>
            <person name="Smith C.A."/>
            <person name="Ahrendt S."/>
            <person name="Andreopoulos W."/>
            <person name="He G."/>
            <person name="Labutti K."/>
            <person name="Lipzen A."/>
            <person name="Ng V."/>
            <person name="Riley R."/>
            <person name="Sandor L."/>
            <person name="Barry K."/>
            <person name="Martinez A.T."/>
            <person name="Xiao Y."/>
            <person name="Gibbons J.G."/>
            <person name="Terashima K."/>
            <person name="Grigoriev I.V."/>
            <person name="Hibbett D.S."/>
        </authorList>
    </citation>
    <scope>NUCLEOTIDE SEQUENCE</scope>
    <source>
        <strain evidence="2">JLM2183</strain>
    </source>
</reference>
<proteinExistence type="predicted"/>
<accession>A0A9W9DPQ1</accession>
<name>A0A9W9DPQ1_9AGAR</name>